<feature type="chain" id="PRO_5047066481" evidence="1">
    <location>
        <begin position="20"/>
        <end position="78"/>
    </location>
</feature>
<evidence type="ECO:0000313" key="3">
    <source>
        <dbReference type="Proteomes" id="UP001589797"/>
    </source>
</evidence>
<gene>
    <name evidence="2" type="ORF">ACFFIP_02315</name>
</gene>
<name>A0ABV6FNQ4_9BACT</name>
<protein>
    <submittedName>
        <fullName evidence="2">Uncharacterized protein</fullName>
    </submittedName>
</protein>
<evidence type="ECO:0000256" key="1">
    <source>
        <dbReference type="SAM" id="SignalP"/>
    </source>
</evidence>
<proteinExistence type="predicted"/>
<dbReference type="RefSeq" id="WP_382385947.1">
    <property type="nucleotide sequence ID" value="NZ_JBHLWI010000004.1"/>
</dbReference>
<organism evidence="2 3">
    <name type="scientific">Fontibacter flavus</name>
    <dbReference type="NCBI Taxonomy" id="654838"/>
    <lineage>
        <taxon>Bacteria</taxon>
        <taxon>Pseudomonadati</taxon>
        <taxon>Bacteroidota</taxon>
        <taxon>Cytophagia</taxon>
        <taxon>Cytophagales</taxon>
        <taxon>Cyclobacteriaceae</taxon>
        <taxon>Fontibacter</taxon>
    </lineage>
</organism>
<reference evidence="2 3" key="1">
    <citation type="submission" date="2024-09" db="EMBL/GenBank/DDBJ databases">
        <authorList>
            <person name="Sun Q."/>
            <person name="Mori K."/>
        </authorList>
    </citation>
    <scope>NUCLEOTIDE SEQUENCE [LARGE SCALE GENOMIC DNA]</scope>
    <source>
        <strain evidence="2 3">CCM 7650</strain>
    </source>
</reference>
<sequence>MKNLIKKSLIVLLFFVSYAGVNRVAADASLELPGRNVCTVSSDPNKNTGKCIGSFAGDVCYHNVMGSHPVCSGNMMTF</sequence>
<accession>A0ABV6FNQ4</accession>
<feature type="signal peptide" evidence="1">
    <location>
        <begin position="1"/>
        <end position="19"/>
    </location>
</feature>
<keyword evidence="1" id="KW-0732">Signal</keyword>
<dbReference type="EMBL" id="JBHLWI010000004">
    <property type="protein sequence ID" value="MFC0261500.1"/>
    <property type="molecule type" value="Genomic_DNA"/>
</dbReference>
<dbReference type="Proteomes" id="UP001589797">
    <property type="component" value="Unassembled WGS sequence"/>
</dbReference>
<comment type="caution">
    <text evidence="2">The sequence shown here is derived from an EMBL/GenBank/DDBJ whole genome shotgun (WGS) entry which is preliminary data.</text>
</comment>
<evidence type="ECO:0000313" key="2">
    <source>
        <dbReference type="EMBL" id="MFC0261500.1"/>
    </source>
</evidence>
<keyword evidence="3" id="KW-1185">Reference proteome</keyword>